<name>A0A4U8Q5I3_9FIRM</name>
<dbReference type="GO" id="GO:0006355">
    <property type="term" value="P:regulation of DNA-templated transcription"/>
    <property type="evidence" value="ECO:0007669"/>
    <property type="project" value="InterPro"/>
</dbReference>
<reference evidence="10 11" key="1">
    <citation type="journal article" date="2019" name="Anaerobe">
        <title>Detection of Robinsoniella peoriensis in multiple bone samples of a trauma patient.</title>
        <authorList>
            <person name="Schrottner P."/>
            <person name="Hartwich K."/>
            <person name="Bunk B."/>
            <person name="Schober I."/>
            <person name="Helbig S."/>
            <person name="Rudolph W.W."/>
            <person name="Gunzer F."/>
        </authorList>
    </citation>
    <scope>NUCLEOTIDE SEQUENCE [LARGE SCALE GENOMIC DNA]</scope>
    <source>
        <strain evidence="10 11">DSM 106044</strain>
    </source>
</reference>
<organism evidence="10 11">
    <name type="scientific">Robinsoniella peoriensis</name>
    <dbReference type="NCBI Taxonomy" id="180332"/>
    <lineage>
        <taxon>Bacteria</taxon>
        <taxon>Bacillati</taxon>
        <taxon>Bacillota</taxon>
        <taxon>Clostridia</taxon>
        <taxon>Lachnospirales</taxon>
        <taxon>Lachnospiraceae</taxon>
        <taxon>Robinsoniella</taxon>
    </lineage>
</organism>
<dbReference type="CDD" id="cd00383">
    <property type="entry name" value="trans_reg_C"/>
    <property type="match status" value="1"/>
</dbReference>
<dbReference type="Gene3D" id="6.10.250.690">
    <property type="match status" value="1"/>
</dbReference>
<dbReference type="InterPro" id="IPR011006">
    <property type="entry name" value="CheY-like_superfamily"/>
</dbReference>
<dbReference type="GO" id="GO:0005829">
    <property type="term" value="C:cytosol"/>
    <property type="evidence" value="ECO:0007669"/>
    <property type="project" value="TreeGrafter"/>
</dbReference>
<protein>
    <recommendedName>
        <fullName evidence="1">Stage 0 sporulation protein A homolog</fullName>
    </recommendedName>
</protein>
<feature type="domain" description="Response regulatory" evidence="8">
    <location>
        <begin position="3"/>
        <end position="116"/>
    </location>
</feature>
<dbReference type="InterPro" id="IPR039420">
    <property type="entry name" value="WalR-like"/>
</dbReference>
<evidence type="ECO:0000313" key="10">
    <source>
        <dbReference type="EMBL" id="TLC99282.1"/>
    </source>
</evidence>
<dbReference type="PROSITE" id="PS50110">
    <property type="entry name" value="RESPONSE_REGULATORY"/>
    <property type="match status" value="1"/>
</dbReference>
<sequence length="223" mass="25496">MYKILIVEDDMVIASSVKDYLRTWGMETSVVKDFEKVMENFIAFDPQLVLMDITLPFFNGYHWCQEIRKISKVPIVFLSSMSDNMNIVMAINMGGDDFITKPFDLTVLAAKVQAMLRRTYAFQGQTNVLEHNGAILNLSDTTLLYQEQKTDLTKNDFKILQILLENAGKVVSREAIMERLWESDSFIDDNTLTVNITRLRKKLEDIGLAGFIVTKKGIGYMVV</sequence>
<dbReference type="STRING" id="180332.GCA_000797495_02934"/>
<dbReference type="InterPro" id="IPR001789">
    <property type="entry name" value="Sig_transdc_resp-reg_receiver"/>
</dbReference>
<proteinExistence type="predicted"/>
<dbReference type="InterPro" id="IPR036388">
    <property type="entry name" value="WH-like_DNA-bd_sf"/>
</dbReference>
<accession>A0A4U8Q5I3</accession>
<dbReference type="Pfam" id="PF00486">
    <property type="entry name" value="Trans_reg_C"/>
    <property type="match status" value="1"/>
</dbReference>
<dbReference type="SMART" id="SM00862">
    <property type="entry name" value="Trans_reg_C"/>
    <property type="match status" value="1"/>
</dbReference>
<comment type="function">
    <text evidence="5">May play the central regulatory role in sporulation. It may be an element of the effector pathway responsible for the activation of sporulation genes in response to nutritional stress. Spo0A may act in concert with spo0H (a sigma factor) to control the expression of some genes that are critical to the sporulation process.</text>
</comment>
<dbReference type="GO" id="GO:0032993">
    <property type="term" value="C:protein-DNA complex"/>
    <property type="evidence" value="ECO:0007669"/>
    <property type="project" value="TreeGrafter"/>
</dbReference>
<evidence type="ECO:0000256" key="4">
    <source>
        <dbReference type="ARBA" id="ARBA00023163"/>
    </source>
</evidence>
<evidence type="ECO:0000259" key="8">
    <source>
        <dbReference type="PROSITE" id="PS50110"/>
    </source>
</evidence>
<dbReference type="RefSeq" id="WP_138003448.1">
    <property type="nucleotide sequence ID" value="NZ_QGQD01000072.1"/>
</dbReference>
<dbReference type="InterPro" id="IPR001867">
    <property type="entry name" value="OmpR/PhoB-type_DNA-bd"/>
</dbReference>
<evidence type="ECO:0000256" key="5">
    <source>
        <dbReference type="ARBA" id="ARBA00024867"/>
    </source>
</evidence>
<evidence type="ECO:0000256" key="2">
    <source>
        <dbReference type="ARBA" id="ARBA00023015"/>
    </source>
</evidence>
<keyword evidence="6" id="KW-0597">Phosphoprotein</keyword>
<evidence type="ECO:0000256" key="6">
    <source>
        <dbReference type="PROSITE-ProRule" id="PRU00169"/>
    </source>
</evidence>
<dbReference type="EMBL" id="QGQD01000072">
    <property type="protein sequence ID" value="TLC99282.1"/>
    <property type="molecule type" value="Genomic_DNA"/>
</dbReference>
<dbReference type="SUPFAM" id="SSF46894">
    <property type="entry name" value="C-terminal effector domain of the bipartite response regulators"/>
    <property type="match status" value="1"/>
</dbReference>
<dbReference type="Gene3D" id="1.10.10.10">
    <property type="entry name" value="Winged helix-like DNA-binding domain superfamily/Winged helix DNA-binding domain"/>
    <property type="match status" value="1"/>
</dbReference>
<dbReference type="PANTHER" id="PTHR48111">
    <property type="entry name" value="REGULATOR OF RPOS"/>
    <property type="match status" value="1"/>
</dbReference>
<dbReference type="PROSITE" id="PS51755">
    <property type="entry name" value="OMPR_PHOB"/>
    <property type="match status" value="1"/>
</dbReference>
<dbReference type="PANTHER" id="PTHR48111:SF43">
    <property type="entry name" value="STAGE 0 SPORULATION PROTEIN A HOMOLOG"/>
    <property type="match status" value="1"/>
</dbReference>
<dbReference type="GO" id="GO:0000156">
    <property type="term" value="F:phosphorelay response regulator activity"/>
    <property type="evidence" value="ECO:0007669"/>
    <property type="project" value="TreeGrafter"/>
</dbReference>
<dbReference type="InterPro" id="IPR016032">
    <property type="entry name" value="Sig_transdc_resp-reg_C-effctor"/>
</dbReference>
<gene>
    <name evidence="10" type="primary">graR_3</name>
    <name evidence="10" type="ORF">DSM106044_03882</name>
</gene>
<evidence type="ECO:0000259" key="9">
    <source>
        <dbReference type="PROSITE" id="PS51755"/>
    </source>
</evidence>
<dbReference type="Pfam" id="PF00072">
    <property type="entry name" value="Response_reg"/>
    <property type="match status" value="1"/>
</dbReference>
<keyword evidence="4" id="KW-0804">Transcription</keyword>
<dbReference type="AlphaFoldDB" id="A0A4U8Q5I3"/>
<dbReference type="CDD" id="cd18159">
    <property type="entry name" value="REC_OmpR_NsrR-like"/>
    <property type="match status" value="1"/>
</dbReference>
<evidence type="ECO:0000313" key="11">
    <source>
        <dbReference type="Proteomes" id="UP000306509"/>
    </source>
</evidence>
<comment type="caution">
    <text evidence="10">The sequence shown here is derived from an EMBL/GenBank/DDBJ whole genome shotgun (WGS) entry which is preliminary data.</text>
</comment>
<dbReference type="Gene3D" id="3.40.50.2300">
    <property type="match status" value="1"/>
</dbReference>
<feature type="modified residue" description="4-aspartylphosphate" evidence="6">
    <location>
        <position position="52"/>
    </location>
</feature>
<evidence type="ECO:0000256" key="7">
    <source>
        <dbReference type="PROSITE-ProRule" id="PRU01091"/>
    </source>
</evidence>
<dbReference type="SUPFAM" id="SSF52172">
    <property type="entry name" value="CheY-like"/>
    <property type="match status" value="1"/>
</dbReference>
<dbReference type="SMART" id="SM00448">
    <property type="entry name" value="REC"/>
    <property type="match status" value="1"/>
</dbReference>
<dbReference type="Proteomes" id="UP000306509">
    <property type="component" value="Unassembled WGS sequence"/>
</dbReference>
<feature type="domain" description="OmpR/PhoB-type" evidence="9">
    <location>
        <begin position="126"/>
        <end position="223"/>
    </location>
</feature>
<keyword evidence="2" id="KW-0805">Transcription regulation</keyword>
<keyword evidence="11" id="KW-1185">Reference proteome</keyword>
<dbReference type="GO" id="GO:0000976">
    <property type="term" value="F:transcription cis-regulatory region binding"/>
    <property type="evidence" value="ECO:0007669"/>
    <property type="project" value="TreeGrafter"/>
</dbReference>
<keyword evidence="3 7" id="KW-0238">DNA-binding</keyword>
<evidence type="ECO:0000256" key="1">
    <source>
        <dbReference type="ARBA" id="ARBA00018672"/>
    </source>
</evidence>
<evidence type="ECO:0000256" key="3">
    <source>
        <dbReference type="ARBA" id="ARBA00023125"/>
    </source>
</evidence>
<feature type="DNA-binding region" description="OmpR/PhoB-type" evidence="7">
    <location>
        <begin position="126"/>
        <end position="223"/>
    </location>
</feature>